<dbReference type="Proteomes" id="UP000887116">
    <property type="component" value="Unassembled WGS sequence"/>
</dbReference>
<proteinExistence type="predicted"/>
<dbReference type="AlphaFoldDB" id="A0A8X6M0W1"/>
<evidence type="ECO:0000313" key="2">
    <source>
        <dbReference type="Proteomes" id="UP000887116"/>
    </source>
</evidence>
<organism evidence="1 2">
    <name type="scientific">Trichonephila clavata</name>
    <name type="common">Joro spider</name>
    <name type="synonym">Nephila clavata</name>
    <dbReference type="NCBI Taxonomy" id="2740835"/>
    <lineage>
        <taxon>Eukaryota</taxon>
        <taxon>Metazoa</taxon>
        <taxon>Ecdysozoa</taxon>
        <taxon>Arthropoda</taxon>
        <taxon>Chelicerata</taxon>
        <taxon>Arachnida</taxon>
        <taxon>Araneae</taxon>
        <taxon>Araneomorphae</taxon>
        <taxon>Entelegynae</taxon>
        <taxon>Araneoidea</taxon>
        <taxon>Nephilidae</taxon>
        <taxon>Trichonephila</taxon>
    </lineage>
</organism>
<accession>A0A8X6M0W1</accession>
<reference evidence="1" key="1">
    <citation type="submission" date="2020-07" db="EMBL/GenBank/DDBJ databases">
        <title>Multicomponent nature underlies the extraordinary mechanical properties of spider dragline silk.</title>
        <authorList>
            <person name="Kono N."/>
            <person name="Nakamura H."/>
            <person name="Mori M."/>
            <person name="Yoshida Y."/>
            <person name="Ohtoshi R."/>
            <person name="Malay A.D."/>
            <person name="Moran D.A.P."/>
            <person name="Tomita M."/>
            <person name="Numata K."/>
            <person name="Arakawa K."/>
        </authorList>
    </citation>
    <scope>NUCLEOTIDE SEQUENCE</scope>
</reference>
<evidence type="ECO:0000313" key="1">
    <source>
        <dbReference type="EMBL" id="GFR27219.1"/>
    </source>
</evidence>
<gene>
    <name evidence="1" type="ORF">TNCT_43731</name>
</gene>
<sequence length="98" mass="11597">MDPIFKDGSYHLRMDPIIILIFTFAKSSYDEKLETSTCVAWTRRVMRSSCRILSFKDGSYHYPYFSFAKFSYDEKLETSTCVAWTWRVMRSSCMDSII</sequence>
<dbReference type="EMBL" id="BMAO01028767">
    <property type="protein sequence ID" value="GFR27219.1"/>
    <property type="molecule type" value="Genomic_DNA"/>
</dbReference>
<comment type="caution">
    <text evidence="1">The sequence shown here is derived from an EMBL/GenBank/DDBJ whole genome shotgun (WGS) entry which is preliminary data.</text>
</comment>
<keyword evidence="2" id="KW-1185">Reference proteome</keyword>
<name>A0A8X6M0W1_TRICU</name>
<protein>
    <submittedName>
        <fullName evidence="1">Uncharacterized protein</fullName>
    </submittedName>
</protein>